<dbReference type="SFLD" id="SFLDG01094">
    <property type="entry name" value="Uncharacterised_Radical_SAM_Su"/>
    <property type="match status" value="1"/>
</dbReference>
<keyword evidence="2" id="KW-0004">4Fe-4S</keyword>
<dbReference type="EMBL" id="CP001939">
    <property type="protein sequence ID" value="ADG91196.1"/>
    <property type="molecule type" value="Genomic_DNA"/>
</dbReference>
<accession>D5U246</accession>
<dbReference type="STRING" id="633148.Tagg_0924"/>
<dbReference type="Gene3D" id="3.20.20.70">
    <property type="entry name" value="Aldolase class I"/>
    <property type="match status" value="1"/>
</dbReference>
<dbReference type="KEGG" id="tag:Tagg_0924"/>
<dbReference type="GeneID" id="9165944"/>
<dbReference type="CDD" id="cd01335">
    <property type="entry name" value="Radical_SAM"/>
    <property type="match status" value="1"/>
</dbReference>
<dbReference type="eggNOG" id="arCOG00952">
    <property type="taxonomic scope" value="Archaea"/>
</dbReference>
<evidence type="ECO:0000256" key="5">
    <source>
        <dbReference type="ARBA" id="ARBA00023004"/>
    </source>
</evidence>
<organism evidence="8 9">
    <name type="scientific">Thermosphaera aggregans (strain DSM 11486 / M11TL)</name>
    <dbReference type="NCBI Taxonomy" id="633148"/>
    <lineage>
        <taxon>Archaea</taxon>
        <taxon>Thermoproteota</taxon>
        <taxon>Thermoprotei</taxon>
        <taxon>Desulfurococcales</taxon>
        <taxon>Desulfurococcaceae</taxon>
        <taxon>Thermosphaera</taxon>
    </lineage>
</organism>
<dbReference type="AlphaFoldDB" id="D5U246"/>
<evidence type="ECO:0000256" key="2">
    <source>
        <dbReference type="ARBA" id="ARBA00022485"/>
    </source>
</evidence>
<keyword evidence="4" id="KW-0479">Metal-binding</keyword>
<dbReference type="GO" id="GO:0003824">
    <property type="term" value="F:catalytic activity"/>
    <property type="evidence" value="ECO:0007669"/>
    <property type="project" value="InterPro"/>
</dbReference>
<gene>
    <name evidence="8" type="ordered locus">Tagg_0924</name>
</gene>
<sequence>MSSLIYSSGWKSVSLIDVYNSVSFTLWFCGCNLKCPFCHNWRLAENDPGVCRWITIDEIVESLSTSLMFIDYLHVTGGEPLLQWASLFKLFQEAGNSLGVKRSLNTNMTLKEPFKRLLERVLVDHVATDLKLPYRELYGLPAETADKLWANYLENLKLLSDYDIPLELRIPVSRLLKPEALDESLNIVGKYLHRLSNLVVIIQPLIGPPVTTPRSVEWCVENCVAGDDDFLSMLNDVLIKHGFTKIVVRKGLA</sequence>
<dbReference type="InterPro" id="IPR058240">
    <property type="entry name" value="rSAM_sf"/>
</dbReference>
<keyword evidence="3" id="KW-0949">S-adenosyl-L-methionine</keyword>
<reference evidence="8 9" key="1">
    <citation type="journal article" date="2010" name="Stand. Genomic Sci.">
        <title>Complete genome sequence of Thermosphaera aggregans type strain (M11TL).</title>
        <authorList>
            <person name="Spring S."/>
            <person name="Rachel R."/>
            <person name="Lapidus A."/>
            <person name="Davenport K."/>
            <person name="Tice H."/>
            <person name="Copeland A."/>
            <person name="Cheng J.F."/>
            <person name="Lucas S."/>
            <person name="Chen F."/>
            <person name="Nolan M."/>
            <person name="Bruce D."/>
            <person name="Goodwin L."/>
            <person name="Pitluck S."/>
            <person name="Ivanova N."/>
            <person name="Mavromatis K."/>
            <person name="Ovchinnikova G."/>
            <person name="Pati A."/>
            <person name="Chen A."/>
            <person name="Palaniappan K."/>
            <person name="Land M."/>
            <person name="Hauser L."/>
            <person name="Chang Y.J."/>
            <person name="Jeffries C.C."/>
            <person name="Brettin T."/>
            <person name="Detter J.C."/>
            <person name="Tapia R."/>
            <person name="Han C."/>
            <person name="Heimerl T."/>
            <person name="Weikl F."/>
            <person name="Brambilla E."/>
            <person name="Goker M."/>
            <person name="Bristow J."/>
            <person name="Eisen J.A."/>
            <person name="Markowitz V."/>
            <person name="Hugenholtz P."/>
            <person name="Kyrpides N.C."/>
            <person name="Klenk H.P."/>
        </authorList>
    </citation>
    <scope>NUCLEOTIDE SEQUENCE [LARGE SCALE GENOMIC DNA]</scope>
    <source>
        <strain evidence="9">DSM 11486 / M11TL</strain>
    </source>
</reference>
<dbReference type="SUPFAM" id="SSF102114">
    <property type="entry name" value="Radical SAM enzymes"/>
    <property type="match status" value="1"/>
</dbReference>
<dbReference type="PROSITE" id="PS51918">
    <property type="entry name" value="RADICAL_SAM"/>
    <property type="match status" value="1"/>
</dbReference>
<dbReference type="SFLD" id="SFLDS00029">
    <property type="entry name" value="Radical_SAM"/>
    <property type="match status" value="1"/>
</dbReference>
<dbReference type="GO" id="GO:0051539">
    <property type="term" value="F:4 iron, 4 sulfur cluster binding"/>
    <property type="evidence" value="ECO:0007669"/>
    <property type="project" value="UniProtKB-KW"/>
</dbReference>
<dbReference type="NCBIfam" id="TIGR02495">
    <property type="entry name" value="NrdG2"/>
    <property type="match status" value="1"/>
</dbReference>
<comment type="cofactor">
    <cofactor evidence="1">
        <name>[4Fe-4S] cluster</name>
        <dbReference type="ChEBI" id="CHEBI:49883"/>
    </cofactor>
</comment>
<evidence type="ECO:0000256" key="1">
    <source>
        <dbReference type="ARBA" id="ARBA00001966"/>
    </source>
</evidence>
<dbReference type="OrthoDB" id="371936at2157"/>
<feature type="domain" description="Radical SAM core" evidence="7">
    <location>
        <begin position="14"/>
        <end position="240"/>
    </location>
</feature>
<dbReference type="RefSeq" id="WP_013129789.1">
    <property type="nucleotide sequence ID" value="NC_014160.1"/>
</dbReference>
<keyword evidence="6" id="KW-0411">Iron-sulfur</keyword>
<evidence type="ECO:0000256" key="4">
    <source>
        <dbReference type="ARBA" id="ARBA00022723"/>
    </source>
</evidence>
<name>D5U246_THEAM</name>
<dbReference type="InterPro" id="IPR012840">
    <property type="entry name" value="NrdG2"/>
</dbReference>
<dbReference type="InterPro" id="IPR007197">
    <property type="entry name" value="rSAM"/>
</dbReference>
<dbReference type="PANTHER" id="PTHR30352">
    <property type="entry name" value="PYRUVATE FORMATE-LYASE-ACTIVATING ENZYME"/>
    <property type="match status" value="1"/>
</dbReference>
<evidence type="ECO:0000256" key="6">
    <source>
        <dbReference type="ARBA" id="ARBA00023014"/>
    </source>
</evidence>
<dbReference type="GO" id="GO:0046872">
    <property type="term" value="F:metal ion binding"/>
    <property type="evidence" value="ECO:0007669"/>
    <property type="project" value="UniProtKB-KW"/>
</dbReference>
<evidence type="ECO:0000259" key="7">
    <source>
        <dbReference type="PROSITE" id="PS51918"/>
    </source>
</evidence>
<dbReference type="InterPro" id="IPR034457">
    <property type="entry name" value="Organic_radical-activating"/>
</dbReference>
<evidence type="ECO:0000313" key="8">
    <source>
        <dbReference type="EMBL" id="ADG91196.1"/>
    </source>
</evidence>
<keyword evidence="5" id="KW-0408">Iron</keyword>
<keyword evidence="9" id="KW-1185">Reference proteome</keyword>
<dbReference type="Pfam" id="PF04055">
    <property type="entry name" value="Radical_SAM"/>
    <property type="match status" value="1"/>
</dbReference>
<proteinExistence type="predicted"/>
<protein>
    <submittedName>
        <fullName evidence="8">Anaerobic ribonucleoside-triphosphate reductase activating protein</fullName>
    </submittedName>
</protein>
<evidence type="ECO:0000256" key="3">
    <source>
        <dbReference type="ARBA" id="ARBA00022691"/>
    </source>
</evidence>
<reference key="3">
    <citation type="submission" date="2010-02" db="EMBL/GenBank/DDBJ databases">
        <title>Complete genome sequence of Thermosphaera aggregans type strain (M11TL).</title>
        <authorList>
            <consortium name="US DOE Joint Genome Institute (JGI-PGF)"/>
            <person name="Spring S."/>
            <person name="Lapidus A."/>
            <person name="Munk C."/>
            <person name="Schroeder M."/>
            <person name="Glavina Del Rio T."/>
            <person name="Tice H."/>
            <person name="Copeland A."/>
            <person name="Cheng J.-F."/>
            <person name="Lucas S."/>
            <person name="Chen F."/>
            <person name="Nolan M."/>
            <person name="Bruce D."/>
            <person name="Goodwin L."/>
            <person name="Pitluck S."/>
            <person name="Ivanova N."/>
            <person name="Mavromatis K."/>
            <person name="Ovchinnikova G."/>
            <person name="Pati A."/>
            <person name="Chen A."/>
            <person name="Palaniappan K."/>
            <person name="Land M."/>
            <person name="Hauser L."/>
            <person name="Chang Y.-J."/>
            <person name="Jeffries C.C."/>
            <person name="Brettin T."/>
            <person name="Detter J.C."/>
            <person name="Tapia R."/>
            <person name="Han C."/>
            <person name="Chain P."/>
            <person name="Heimerl T."/>
            <person name="Weik F."/>
            <person name="Goker M."/>
            <person name="Rachel R."/>
            <person name="Bristow J."/>
            <person name="Eisen J.A."/>
            <person name="Markowitz V."/>
            <person name="Hugenholtz P."/>
            <person name="Kyrpides N.C."/>
            <person name="Klenk H.-P."/>
        </authorList>
    </citation>
    <scope>NUCLEOTIDE SEQUENCE</scope>
    <source>
        <strain>DSM 11486</strain>
    </source>
</reference>
<evidence type="ECO:0000313" key="9">
    <source>
        <dbReference type="Proteomes" id="UP000002376"/>
    </source>
</evidence>
<dbReference type="HOGENOM" id="CLU_078147_2_1_2"/>
<dbReference type="Proteomes" id="UP000002376">
    <property type="component" value="Chromosome"/>
</dbReference>
<reference evidence="9" key="2">
    <citation type="journal article" date="2010" name="Stand. Genomic Sci.">
        <title>Complete genome sequence of Thermosphaera aggregans type strain (M11TLT).</title>
        <authorList>
            <person name="Spring S."/>
            <person name="Rachel R."/>
            <person name="Lapidus A."/>
            <person name="Davenport K."/>
            <person name="Tice H."/>
            <person name="Copeland A."/>
            <person name="Cheng J.-F."/>
            <person name="Lucas S."/>
            <person name="Chen F."/>
            <person name="Nolan M."/>
            <person name="Bruce D."/>
            <person name="Goodwin L."/>
            <person name="Pitluck S."/>
            <person name="Ivanova N."/>
            <person name="Mavromatis K."/>
            <person name="Ovchinnikova G."/>
            <person name="Pati A."/>
            <person name="Chen A."/>
            <person name="Palaniappan K."/>
            <person name="Land M."/>
            <person name="Hauser L."/>
            <person name="Chang Y.-J."/>
            <person name="Jeffries C.C."/>
            <person name="Brettin T."/>
            <person name="Detter J.C."/>
            <person name="Tapia R."/>
            <person name="Han C."/>
            <person name="Heimerl T."/>
            <person name="Weikl F."/>
            <person name="Brambilla E."/>
            <person name="Goker M."/>
            <person name="Bristow J."/>
            <person name="Eisen J.A."/>
            <person name="Markowitz V."/>
            <person name="Hugenholtz P."/>
            <person name="Kyrpides N.C."/>
            <person name="Klenk H.-P."/>
        </authorList>
    </citation>
    <scope>NUCLEOTIDE SEQUENCE [LARGE SCALE GENOMIC DNA]</scope>
    <source>
        <strain evidence="9">DSM 11486 / M11TL</strain>
    </source>
</reference>
<dbReference type="InterPro" id="IPR013785">
    <property type="entry name" value="Aldolase_TIM"/>
</dbReference>